<comment type="caution">
    <text evidence="6">The sequence shown here is derived from an EMBL/GenBank/DDBJ whole genome shotgun (WGS) entry which is preliminary data.</text>
</comment>
<keyword evidence="2" id="KW-0597">Phosphoprotein</keyword>
<dbReference type="SMART" id="SM00448">
    <property type="entry name" value="REC"/>
    <property type="match status" value="1"/>
</dbReference>
<dbReference type="EMBL" id="RKHG01000001">
    <property type="protein sequence ID" value="ROR55330.1"/>
    <property type="molecule type" value="Genomic_DNA"/>
</dbReference>
<dbReference type="SUPFAM" id="SSF52172">
    <property type="entry name" value="CheY-like"/>
    <property type="match status" value="1"/>
</dbReference>
<gene>
    <name evidence="6" type="ORF">EDD41_2593</name>
</gene>
<dbReference type="InterPro" id="IPR039420">
    <property type="entry name" value="WalR-like"/>
</dbReference>
<accession>A0A3N1ZWV2</accession>
<evidence type="ECO:0000259" key="4">
    <source>
        <dbReference type="PROSITE" id="PS50110"/>
    </source>
</evidence>
<dbReference type="Gene3D" id="3.40.50.2300">
    <property type="match status" value="1"/>
</dbReference>
<evidence type="ECO:0000313" key="7">
    <source>
        <dbReference type="Proteomes" id="UP000275749"/>
    </source>
</evidence>
<dbReference type="SUPFAM" id="SSF46894">
    <property type="entry name" value="C-terminal effector domain of the bipartite response regulators"/>
    <property type="match status" value="1"/>
</dbReference>
<dbReference type="PANTHER" id="PTHR48111:SF26">
    <property type="entry name" value="STAGE 0 SPORULATION PROTEIN A HOMOLOG"/>
    <property type="match status" value="1"/>
</dbReference>
<dbReference type="PANTHER" id="PTHR48111">
    <property type="entry name" value="REGULATOR OF RPOS"/>
    <property type="match status" value="1"/>
</dbReference>
<keyword evidence="1 3" id="KW-0238">DNA-binding</keyword>
<dbReference type="Pfam" id="PF00072">
    <property type="entry name" value="Response_reg"/>
    <property type="match status" value="1"/>
</dbReference>
<feature type="DNA-binding region" description="OmpR/PhoB-type" evidence="3">
    <location>
        <begin position="131"/>
        <end position="229"/>
    </location>
</feature>
<dbReference type="GO" id="GO:0000156">
    <property type="term" value="F:phosphorelay response regulator activity"/>
    <property type="evidence" value="ECO:0007669"/>
    <property type="project" value="TreeGrafter"/>
</dbReference>
<dbReference type="Proteomes" id="UP000275749">
    <property type="component" value="Unassembled WGS sequence"/>
</dbReference>
<dbReference type="GO" id="GO:0000976">
    <property type="term" value="F:transcription cis-regulatory region binding"/>
    <property type="evidence" value="ECO:0007669"/>
    <property type="project" value="TreeGrafter"/>
</dbReference>
<dbReference type="CDD" id="cd00383">
    <property type="entry name" value="trans_reg_C"/>
    <property type="match status" value="1"/>
</dbReference>
<feature type="modified residue" description="4-aspartylphosphate" evidence="2">
    <location>
        <position position="57"/>
    </location>
</feature>
<dbReference type="InterPro" id="IPR016032">
    <property type="entry name" value="Sig_transdc_resp-reg_C-effctor"/>
</dbReference>
<dbReference type="InterPro" id="IPR036388">
    <property type="entry name" value="WH-like_DNA-bd_sf"/>
</dbReference>
<organism evidence="6 7">
    <name type="scientific">Luteococcus japonicus</name>
    <dbReference type="NCBI Taxonomy" id="33984"/>
    <lineage>
        <taxon>Bacteria</taxon>
        <taxon>Bacillati</taxon>
        <taxon>Actinomycetota</taxon>
        <taxon>Actinomycetes</taxon>
        <taxon>Propionibacteriales</taxon>
        <taxon>Propionibacteriaceae</taxon>
        <taxon>Luteococcus</taxon>
    </lineage>
</organism>
<name>A0A3N1ZWV2_9ACTN</name>
<dbReference type="PROSITE" id="PS51755">
    <property type="entry name" value="OMPR_PHOB"/>
    <property type="match status" value="1"/>
</dbReference>
<dbReference type="Gene3D" id="1.10.10.10">
    <property type="entry name" value="Winged helix-like DNA-binding domain superfamily/Winged helix DNA-binding domain"/>
    <property type="match status" value="1"/>
</dbReference>
<reference evidence="6 7" key="1">
    <citation type="submission" date="2018-11" db="EMBL/GenBank/DDBJ databases">
        <title>Sequencing the genomes of 1000 actinobacteria strains.</title>
        <authorList>
            <person name="Klenk H.-P."/>
        </authorList>
    </citation>
    <scope>NUCLEOTIDE SEQUENCE [LARGE SCALE GENOMIC DNA]</scope>
    <source>
        <strain evidence="6 7">DSM 10546</strain>
    </source>
</reference>
<dbReference type="AlphaFoldDB" id="A0A3N1ZWV2"/>
<evidence type="ECO:0000259" key="5">
    <source>
        <dbReference type="PROSITE" id="PS51755"/>
    </source>
</evidence>
<dbReference type="RefSeq" id="WP_123576170.1">
    <property type="nucleotide sequence ID" value="NZ_RKHG01000001.1"/>
</dbReference>
<proteinExistence type="predicted"/>
<evidence type="ECO:0000256" key="1">
    <source>
        <dbReference type="ARBA" id="ARBA00023125"/>
    </source>
</evidence>
<feature type="domain" description="Response regulatory" evidence="4">
    <location>
        <begin position="8"/>
        <end position="121"/>
    </location>
</feature>
<evidence type="ECO:0000313" key="6">
    <source>
        <dbReference type="EMBL" id="ROR55330.1"/>
    </source>
</evidence>
<dbReference type="GO" id="GO:0032993">
    <property type="term" value="C:protein-DNA complex"/>
    <property type="evidence" value="ECO:0007669"/>
    <property type="project" value="TreeGrafter"/>
</dbReference>
<dbReference type="GO" id="GO:0005829">
    <property type="term" value="C:cytosol"/>
    <property type="evidence" value="ECO:0007669"/>
    <property type="project" value="TreeGrafter"/>
</dbReference>
<feature type="domain" description="OmpR/PhoB-type" evidence="5">
    <location>
        <begin position="131"/>
        <end position="229"/>
    </location>
</feature>
<protein>
    <submittedName>
        <fullName evidence="6">DNA-binding response OmpR family regulator</fullName>
    </submittedName>
</protein>
<dbReference type="GO" id="GO:0006355">
    <property type="term" value="P:regulation of DNA-templated transcription"/>
    <property type="evidence" value="ECO:0007669"/>
    <property type="project" value="InterPro"/>
</dbReference>
<dbReference type="SMART" id="SM00862">
    <property type="entry name" value="Trans_reg_C"/>
    <property type="match status" value="1"/>
</dbReference>
<dbReference type="PROSITE" id="PS50110">
    <property type="entry name" value="RESPONSE_REGULATORY"/>
    <property type="match status" value="1"/>
</dbReference>
<sequence>MNQIPGPVVLVVEDDRQASDLLAEILGERGMRVVQAFTGPDGMRLAHTEQPDLVLLDLMLPFKSGDEVLRAIRERSQVPVIILSARETTRTKIDLLNLGADDYITKPFDIDEVVARCEAALRRAGGSAAPRTLHRHAGLELDEDALTATAGGVDLALTATEFGLLTALIRDPRIVHPKARLYAEVWGEEYGYDERTVNAHMHNLRRKIKNAVDLDPIRTVWGIGYTLREQ</sequence>
<dbReference type="InterPro" id="IPR001789">
    <property type="entry name" value="Sig_transdc_resp-reg_receiver"/>
</dbReference>
<dbReference type="Pfam" id="PF00486">
    <property type="entry name" value="Trans_reg_C"/>
    <property type="match status" value="1"/>
</dbReference>
<dbReference type="CDD" id="cd17574">
    <property type="entry name" value="REC_OmpR"/>
    <property type="match status" value="1"/>
</dbReference>
<evidence type="ECO:0000256" key="3">
    <source>
        <dbReference type="PROSITE-ProRule" id="PRU01091"/>
    </source>
</evidence>
<evidence type="ECO:0000256" key="2">
    <source>
        <dbReference type="PROSITE-ProRule" id="PRU00169"/>
    </source>
</evidence>
<dbReference type="InterPro" id="IPR001867">
    <property type="entry name" value="OmpR/PhoB-type_DNA-bd"/>
</dbReference>
<dbReference type="Gene3D" id="6.10.250.690">
    <property type="match status" value="1"/>
</dbReference>
<dbReference type="InterPro" id="IPR011006">
    <property type="entry name" value="CheY-like_superfamily"/>
</dbReference>